<dbReference type="GO" id="GO:0000160">
    <property type="term" value="P:phosphorelay signal transduction system"/>
    <property type="evidence" value="ECO:0007669"/>
    <property type="project" value="InterPro"/>
</dbReference>
<dbReference type="SMART" id="SM00448">
    <property type="entry name" value="REC"/>
    <property type="match status" value="1"/>
</dbReference>
<evidence type="ECO:0000313" key="5">
    <source>
        <dbReference type="Proteomes" id="UP000192582"/>
    </source>
</evidence>
<keyword evidence="5" id="KW-1185">Reference proteome</keyword>
<feature type="modified residue" description="4-aspartylphosphate" evidence="2">
    <location>
        <position position="61"/>
    </location>
</feature>
<feature type="domain" description="Response regulatory" evidence="3">
    <location>
        <begin position="9"/>
        <end position="126"/>
    </location>
</feature>
<dbReference type="RefSeq" id="WP_084047300.1">
    <property type="nucleotide sequence ID" value="NZ_FWWU01000008.1"/>
</dbReference>
<dbReference type="PANTHER" id="PTHR44591:SF23">
    <property type="entry name" value="CHEY SUBFAMILY"/>
    <property type="match status" value="1"/>
</dbReference>
<dbReference type="Gene3D" id="3.40.50.2300">
    <property type="match status" value="1"/>
</dbReference>
<dbReference type="AlphaFoldDB" id="A0A1W1UW79"/>
<dbReference type="PANTHER" id="PTHR44591">
    <property type="entry name" value="STRESS RESPONSE REGULATOR PROTEIN 1"/>
    <property type="match status" value="1"/>
</dbReference>
<evidence type="ECO:0000259" key="3">
    <source>
        <dbReference type="PROSITE" id="PS50110"/>
    </source>
</evidence>
<keyword evidence="1 2" id="KW-0597">Phosphoprotein</keyword>
<accession>A0A1W1UW79</accession>
<name>A0A1W1UW79_9DEIO</name>
<sequence>MPLLLPPCSVLLVEDNALDVVLVETALEELQFLGQLEVVLGGEEAVKRLQMRPLPEVVLMDIHMPRVGGLGVMEALGVGLTKVKVVLWSSAFSPLDAVEAQAAGVHLYLEKPRTYQDLLEALGRVITC</sequence>
<reference evidence="4 5" key="1">
    <citation type="submission" date="2017-04" db="EMBL/GenBank/DDBJ databases">
        <authorList>
            <person name="Afonso C.L."/>
            <person name="Miller P.J."/>
            <person name="Scott M.A."/>
            <person name="Spackman E."/>
            <person name="Goraichik I."/>
            <person name="Dimitrov K.M."/>
            <person name="Suarez D.L."/>
            <person name="Swayne D.E."/>
        </authorList>
    </citation>
    <scope>NUCLEOTIDE SEQUENCE [LARGE SCALE GENOMIC DNA]</scope>
    <source>
        <strain evidence="4 5">KR-140</strain>
    </source>
</reference>
<gene>
    <name evidence="4" type="ORF">SAMN00790413_03349</name>
</gene>
<dbReference type="Proteomes" id="UP000192582">
    <property type="component" value="Unassembled WGS sequence"/>
</dbReference>
<proteinExistence type="predicted"/>
<dbReference type="Pfam" id="PF00072">
    <property type="entry name" value="Response_reg"/>
    <property type="match status" value="1"/>
</dbReference>
<dbReference type="OrthoDB" id="7631574at2"/>
<protein>
    <submittedName>
        <fullName evidence="4">CheY chemotaxis protein or a CheY-like REC (Receiver) domain</fullName>
    </submittedName>
</protein>
<dbReference type="STRING" id="695939.SAMN00790413_03349"/>
<evidence type="ECO:0000313" key="4">
    <source>
        <dbReference type="EMBL" id="SMB85300.1"/>
    </source>
</evidence>
<organism evidence="4 5">
    <name type="scientific">Deinococcus hopiensis KR-140</name>
    <dbReference type="NCBI Taxonomy" id="695939"/>
    <lineage>
        <taxon>Bacteria</taxon>
        <taxon>Thermotogati</taxon>
        <taxon>Deinococcota</taxon>
        <taxon>Deinococci</taxon>
        <taxon>Deinococcales</taxon>
        <taxon>Deinococcaceae</taxon>
        <taxon>Deinococcus</taxon>
    </lineage>
</organism>
<evidence type="ECO:0000256" key="1">
    <source>
        <dbReference type="ARBA" id="ARBA00022553"/>
    </source>
</evidence>
<dbReference type="InterPro" id="IPR050595">
    <property type="entry name" value="Bact_response_regulator"/>
</dbReference>
<dbReference type="InterPro" id="IPR001789">
    <property type="entry name" value="Sig_transdc_resp-reg_receiver"/>
</dbReference>
<dbReference type="PROSITE" id="PS50110">
    <property type="entry name" value="RESPONSE_REGULATORY"/>
    <property type="match status" value="1"/>
</dbReference>
<dbReference type="SUPFAM" id="SSF52172">
    <property type="entry name" value="CheY-like"/>
    <property type="match status" value="1"/>
</dbReference>
<dbReference type="InterPro" id="IPR011006">
    <property type="entry name" value="CheY-like_superfamily"/>
</dbReference>
<evidence type="ECO:0000256" key="2">
    <source>
        <dbReference type="PROSITE-ProRule" id="PRU00169"/>
    </source>
</evidence>
<dbReference type="EMBL" id="FWWU01000008">
    <property type="protein sequence ID" value="SMB85300.1"/>
    <property type="molecule type" value="Genomic_DNA"/>
</dbReference>